<accession>A0A5B7FTR4</accession>
<protein>
    <submittedName>
        <fullName evidence="2">Uncharacterized protein</fullName>
    </submittedName>
</protein>
<sequence length="82" mass="9245">MAARQASSGGPEQRRDARGDAGPNFISRTFNYQSEDEHCDVVTPRPLFCFPTWTKGLRHPGLIEGEGRSQWAAKRRVEDNLD</sequence>
<proteinExistence type="predicted"/>
<evidence type="ECO:0000313" key="3">
    <source>
        <dbReference type="Proteomes" id="UP000324222"/>
    </source>
</evidence>
<keyword evidence="3" id="KW-1185">Reference proteome</keyword>
<evidence type="ECO:0000256" key="1">
    <source>
        <dbReference type="SAM" id="MobiDB-lite"/>
    </source>
</evidence>
<dbReference type="AlphaFoldDB" id="A0A5B7FTR4"/>
<name>A0A5B7FTR4_PORTR</name>
<evidence type="ECO:0000313" key="2">
    <source>
        <dbReference type="EMBL" id="MPC48358.1"/>
    </source>
</evidence>
<feature type="region of interest" description="Disordered" evidence="1">
    <location>
        <begin position="1"/>
        <end position="25"/>
    </location>
</feature>
<gene>
    <name evidence="2" type="ORF">E2C01_042128</name>
</gene>
<organism evidence="2 3">
    <name type="scientific">Portunus trituberculatus</name>
    <name type="common">Swimming crab</name>
    <name type="synonym">Neptunus trituberculatus</name>
    <dbReference type="NCBI Taxonomy" id="210409"/>
    <lineage>
        <taxon>Eukaryota</taxon>
        <taxon>Metazoa</taxon>
        <taxon>Ecdysozoa</taxon>
        <taxon>Arthropoda</taxon>
        <taxon>Crustacea</taxon>
        <taxon>Multicrustacea</taxon>
        <taxon>Malacostraca</taxon>
        <taxon>Eumalacostraca</taxon>
        <taxon>Eucarida</taxon>
        <taxon>Decapoda</taxon>
        <taxon>Pleocyemata</taxon>
        <taxon>Brachyura</taxon>
        <taxon>Eubrachyura</taxon>
        <taxon>Portunoidea</taxon>
        <taxon>Portunidae</taxon>
        <taxon>Portuninae</taxon>
        <taxon>Portunus</taxon>
    </lineage>
</organism>
<comment type="caution">
    <text evidence="2">The sequence shown here is derived from an EMBL/GenBank/DDBJ whole genome shotgun (WGS) entry which is preliminary data.</text>
</comment>
<dbReference type="EMBL" id="VSRR010008244">
    <property type="protein sequence ID" value="MPC48358.1"/>
    <property type="molecule type" value="Genomic_DNA"/>
</dbReference>
<feature type="compositionally biased region" description="Polar residues" evidence="1">
    <location>
        <begin position="1"/>
        <end position="10"/>
    </location>
</feature>
<reference evidence="2 3" key="1">
    <citation type="submission" date="2019-05" db="EMBL/GenBank/DDBJ databases">
        <title>Another draft genome of Portunus trituberculatus and its Hox gene families provides insights of decapod evolution.</title>
        <authorList>
            <person name="Jeong J.-H."/>
            <person name="Song I."/>
            <person name="Kim S."/>
            <person name="Choi T."/>
            <person name="Kim D."/>
            <person name="Ryu S."/>
            <person name="Kim W."/>
        </authorList>
    </citation>
    <scope>NUCLEOTIDE SEQUENCE [LARGE SCALE GENOMIC DNA]</scope>
    <source>
        <tissue evidence="2">Muscle</tissue>
    </source>
</reference>
<dbReference type="Proteomes" id="UP000324222">
    <property type="component" value="Unassembled WGS sequence"/>
</dbReference>